<dbReference type="Proteomes" id="UP000234271">
    <property type="component" value="Chromosome"/>
</dbReference>
<dbReference type="EMBL" id="CP018889">
    <property type="protein sequence ID" value="AUI70455.1"/>
    <property type="molecule type" value="Genomic_DNA"/>
</dbReference>
<dbReference type="KEGG" id="blep:AL038_06030"/>
<keyword evidence="2" id="KW-1185">Reference proteome</keyword>
<name>A0A2N9YJC5_9GAMM</name>
<gene>
    <name evidence="1" type="ORF">BLE401_18285</name>
</gene>
<evidence type="ECO:0000313" key="2">
    <source>
        <dbReference type="Proteomes" id="UP000234271"/>
    </source>
</evidence>
<dbReference type="OrthoDB" id="9873670at2"/>
<dbReference type="AlphaFoldDB" id="A0A2N9YJC5"/>
<dbReference type="RefSeq" id="WP_062150439.1">
    <property type="nucleotide sequence ID" value="NZ_CP012373.2"/>
</dbReference>
<sequence length="128" mass="14028">MQRISQRVIGVPYGKTKDEIGQLLLRNWQNAIIEQTKNLPKIKGVCVLKLNFLLPADKFPTRFPYGPDLEGLIGRVMDSLNSTVFSEVAGGHSCVMSLNVKKTKVLSDKDAGVSIEILTLDTKAGAKT</sequence>
<evidence type="ECO:0000313" key="1">
    <source>
        <dbReference type="EMBL" id="AUI70455.1"/>
    </source>
</evidence>
<reference evidence="2" key="1">
    <citation type="submission" date="2016-12" db="EMBL/GenBank/DDBJ databases">
        <title>Complete Genome Sequence of Beggiatoa leptomitiformis D-401.</title>
        <authorList>
            <person name="Fomenkov A."/>
            <person name="Vincze T."/>
            <person name="Grabovich M."/>
            <person name="Anton B.P."/>
            <person name="Dubinina G."/>
            <person name="Orlova M."/>
            <person name="Belousova E."/>
            <person name="Roberts R.J."/>
        </authorList>
    </citation>
    <scope>NUCLEOTIDE SEQUENCE [LARGE SCALE GENOMIC DNA]</scope>
    <source>
        <strain evidence="2">D-401</strain>
    </source>
</reference>
<proteinExistence type="predicted"/>
<accession>A0A2N9YJC5</accession>
<protein>
    <submittedName>
        <fullName evidence="1">Uncharacterized protein</fullName>
    </submittedName>
</protein>
<organism evidence="1 2">
    <name type="scientific">Beggiatoa leptomitoformis</name>
    <dbReference type="NCBI Taxonomy" id="288004"/>
    <lineage>
        <taxon>Bacteria</taxon>
        <taxon>Pseudomonadati</taxon>
        <taxon>Pseudomonadota</taxon>
        <taxon>Gammaproteobacteria</taxon>
        <taxon>Thiotrichales</taxon>
        <taxon>Thiotrichaceae</taxon>
        <taxon>Beggiatoa</taxon>
    </lineage>
</organism>